<reference evidence="1" key="1">
    <citation type="journal article" date="2025" name="Int. J. Syst. Evol. Microbiol.">
        <title>Inconstantimicrobium mannanitabidum sp. nov., a novel member of the family Clostridiaceae isolated from anoxic soil under the treatment of reductive soil disinfestation.</title>
        <authorList>
            <person name="Ueki A."/>
            <person name="Tonouchi A."/>
            <person name="Honma S."/>
            <person name="Kaku N."/>
            <person name="Ueki K."/>
        </authorList>
    </citation>
    <scope>NUCLEOTIDE SEQUENCE</scope>
    <source>
        <strain evidence="1">TW13</strain>
    </source>
</reference>
<dbReference type="Proteomes" id="UP001058074">
    <property type="component" value="Unassembled WGS sequence"/>
</dbReference>
<comment type="caution">
    <text evidence="1">The sequence shown here is derived from an EMBL/GenBank/DDBJ whole genome shotgun (WGS) entry which is preliminary data.</text>
</comment>
<proteinExistence type="predicted"/>
<protein>
    <submittedName>
        <fullName evidence="1">Uncharacterized protein</fullName>
    </submittedName>
</protein>
<evidence type="ECO:0000313" key="2">
    <source>
        <dbReference type="Proteomes" id="UP001058074"/>
    </source>
</evidence>
<keyword evidence="2" id="KW-1185">Reference proteome</keyword>
<evidence type="ECO:0000313" key="1">
    <source>
        <dbReference type="EMBL" id="GKX66334.1"/>
    </source>
</evidence>
<organism evidence="1 2">
    <name type="scientific">Inconstantimicrobium mannanitabidum</name>
    <dbReference type="NCBI Taxonomy" id="1604901"/>
    <lineage>
        <taxon>Bacteria</taxon>
        <taxon>Bacillati</taxon>
        <taxon>Bacillota</taxon>
        <taxon>Clostridia</taxon>
        <taxon>Eubacteriales</taxon>
        <taxon>Clostridiaceae</taxon>
        <taxon>Inconstantimicrobium</taxon>
    </lineage>
</organism>
<name>A0ACB5RBB7_9CLOT</name>
<dbReference type="EMBL" id="BROD01000001">
    <property type="protein sequence ID" value="GKX66334.1"/>
    <property type="molecule type" value="Genomic_DNA"/>
</dbReference>
<sequence>MKTRLNHIRVNVSDINKSLKWYEEILGFECDSAWPPENPTYYDFKSEEGATFAIMEVKDEKSHGRLNFNVDEVDELWEKLKDKVEIVEPLFDTPWGTKKFTIRDLDGNELGFGR</sequence>
<accession>A0ACB5RBB7</accession>
<gene>
    <name evidence="1" type="ORF">rsdtw13_15920</name>
</gene>